<keyword evidence="11" id="KW-0963">Cytoplasm</keyword>
<dbReference type="SUPFAM" id="SSF52540">
    <property type="entry name" value="P-loop containing nucleoside triphosphate hydrolases"/>
    <property type="match status" value="1"/>
</dbReference>
<comment type="function">
    <text evidence="11">Catalyzes the specific phosphorylation of the 3-hydroxyl group of shikimic acid using ATP as a cosubstrate.</text>
</comment>
<keyword evidence="11" id="KW-0479">Metal-binding</keyword>
<feature type="region of interest" description="Disordered" evidence="12">
    <location>
        <begin position="175"/>
        <end position="213"/>
    </location>
</feature>
<keyword evidence="14" id="KW-1185">Reference proteome</keyword>
<keyword evidence="4 11" id="KW-0028">Amino-acid biosynthesis</keyword>
<feature type="binding site" evidence="11">
    <location>
        <position position="139"/>
    </location>
    <ligand>
        <name>substrate</name>
    </ligand>
</feature>
<name>A0A3D8VCQ8_9GAMM</name>
<dbReference type="GO" id="GO:0005829">
    <property type="term" value="C:cytosol"/>
    <property type="evidence" value="ECO:0007669"/>
    <property type="project" value="TreeGrafter"/>
</dbReference>
<evidence type="ECO:0000256" key="1">
    <source>
        <dbReference type="ARBA" id="ARBA00004842"/>
    </source>
</evidence>
<feature type="binding site" evidence="11">
    <location>
        <position position="18"/>
    </location>
    <ligand>
        <name>Mg(2+)</name>
        <dbReference type="ChEBI" id="CHEBI:18420"/>
    </ligand>
</feature>
<evidence type="ECO:0000256" key="3">
    <source>
        <dbReference type="ARBA" id="ARBA00012154"/>
    </source>
</evidence>
<organism evidence="13 14">
    <name type="scientific">Lysobacter soli</name>
    <dbReference type="NCBI Taxonomy" id="453783"/>
    <lineage>
        <taxon>Bacteria</taxon>
        <taxon>Pseudomonadati</taxon>
        <taxon>Pseudomonadota</taxon>
        <taxon>Gammaproteobacteria</taxon>
        <taxon>Lysobacterales</taxon>
        <taxon>Lysobacteraceae</taxon>
        <taxon>Lysobacter</taxon>
    </lineage>
</organism>
<dbReference type="GO" id="GO:0008652">
    <property type="term" value="P:amino acid biosynthetic process"/>
    <property type="evidence" value="ECO:0007669"/>
    <property type="project" value="UniProtKB-KW"/>
</dbReference>
<dbReference type="PANTHER" id="PTHR21087">
    <property type="entry name" value="SHIKIMATE KINASE"/>
    <property type="match status" value="1"/>
</dbReference>
<feature type="binding site" evidence="11">
    <location>
        <position position="120"/>
    </location>
    <ligand>
        <name>ATP</name>
        <dbReference type="ChEBI" id="CHEBI:30616"/>
    </ligand>
</feature>
<feature type="binding site" evidence="11">
    <location>
        <position position="36"/>
    </location>
    <ligand>
        <name>substrate</name>
    </ligand>
</feature>
<comment type="caution">
    <text evidence="13">The sequence shown here is derived from an EMBL/GenBank/DDBJ whole genome shotgun (WGS) entry which is preliminary data.</text>
</comment>
<evidence type="ECO:0000256" key="11">
    <source>
        <dbReference type="HAMAP-Rule" id="MF_00109"/>
    </source>
</evidence>
<comment type="catalytic activity">
    <reaction evidence="10 11">
        <text>shikimate + ATP = 3-phosphoshikimate + ADP + H(+)</text>
        <dbReference type="Rhea" id="RHEA:13121"/>
        <dbReference type="ChEBI" id="CHEBI:15378"/>
        <dbReference type="ChEBI" id="CHEBI:30616"/>
        <dbReference type="ChEBI" id="CHEBI:36208"/>
        <dbReference type="ChEBI" id="CHEBI:145989"/>
        <dbReference type="ChEBI" id="CHEBI:456216"/>
        <dbReference type="EC" id="2.7.1.71"/>
    </reaction>
</comment>
<gene>
    <name evidence="11" type="primary">aroK</name>
    <name evidence="13" type="ORF">DX912_11120</name>
</gene>
<dbReference type="EC" id="2.7.1.71" evidence="3 11"/>
<dbReference type="InterPro" id="IPR023000">
    <property type="entry name" value="Shikimate_kinase_CS"/>
</dbReference>
<keyword evidence="8 11" id="KW-0067">ATP-binding</keyword>
<keyword evidence="9 11" id="KW-0057">Aromatic amino acid biosynthesis</keyword>
<dbReference type="CDD" id="cd00464">
    <property type="entry name" value="SK"/>
    <property type="match status" value="1"/>
</dbReference>
<dbReference type="EMBL" id="QTJR01000006">
    <property type="protein sequence ID" value="RDY67204.1"/>
    <property type="molecule type" value="Genomic_DNA"/>
</dbReference>
<evidence type="ECO:0000256" key="7">
    <source>
        <dbReference type="ARBA" id="ARBA00022777"/>
    </source>
</evidence>
<comment type="caution">
    <text evidence="11">Lacks conserved residue(s) required for the propagation of feature annotation.</text>
</comment>
<comment type="cofactor">
    <cofactor evidence="11">
        <name>Mg(2+)</name>
        <dbReference type="ChEBI" id="CHEBI:18420"/>
    </cofactor>
    <text evidence="11">Binds 1 Mg(2+) ion per subunit.</text>
</comment>
<dbReference type="HAMAP" id="MF_00109">
    <property type="entry name" value="Shikimate_kinase"/>
    <property type="match status" value="1"/>
</dbReference>
<dbReference type="InterPro" id="IPR031322">
    <property type="entry name" value="Shikimate/glucono_kinase"/>
</dbReference>
<dbReference type="PANTHER" id="PTHR21087:SF16">
    <property type="entry name" value="SHIKIMATE KINASE 1, CHLOROPLASTIC"/>
    <property type="match status" value="1"/>
</dbReference>
<accession>A0A3D8VCQ8</accession>
<feature type="binding site" evidence="11">
    <location>
        <begin position="14"/>
        <end position="19"/>
    </location>
    <ligand>
        <name>ATP</name>
        <dbReference type="ChEBI" id="CHEBI:30616"/>
    </ligand>
</feature>
<dbReference type="InterPro" id="IPR027417">
    <property type="entry name" value="P-loop_NTPase"/>
</dbReference>
<dbReference type="GO" id="GO:0009423">
    <property type="term" value="P:chorismate biosynthetic process"/>
    <property type="evidence" value="ECO:0007669"/>
    <property type="project" value="UniProtKB-UniRule"/>
</dbReference>
<dbReference type="InterPro" id="IPR000623">
    <property type="entry name" value="Shikimate_kinase/TSH1"/>
</dbReference>
<keyword evidence="7 11" id="KW-0418">Kinase</keyword>
<evidence type="ECO:0000256" key="9">
    <source>
        <dbReference type="ARBA" id="ARBA00023141"/>
    </source>
</evidence>
<dbReference type="PROSITE" id="PS01128">
    <property type="entry name" value="SHIKIMATE_KINASE"/>
    <property type="match status" value="1"/>
</dbReference>
<comment type="subunit">
    <text evidence="11">Monomer.</text>
</comment>
<comment type="similarity">
    <text evidence="2 11">Belongs to the shikimate kinase family.</text>
</comment>
<comment type="subcellular location">
    <subcellularLocation>
        <location evidence="11">Cytoplasm</location>
    </subcellularLocation>
</comment>
<keyword evidence="11" id="KW-0460">Magnesium</keyword>
<evidence type="ECO:0000313" key="14">
    <source>
        <dbReference type="Proteomes" id="UP000256829"/>
    </source>
</evidence>
<feature type="compositionally biased region" description="Polar residues" evidence="12">
    <location>
        <begin position="176"/>
        <end position="186"/>
    </location>
</feature>
<dbReference type="GO" id="GO:0000287">
    <property type="term" value="F:magnesium ion binding"/>
    <property type="evidence" value="ECO:0007669"/>
    <property type="project" value="UniProtKB-UniRule"/>
</dbReference>
<feature type="binding site" evidence="11">
    <location>
        <position position="60"/>
    </location>
    <ligand>
        <name>substrate</name>
    </ligand>
</feature>
<evidence type="ECO:0000313" key="13">
    <source>
        <dbReference type="EMBL" id="RDY67204.1"/>
    </source>
</evidence>
<evidence type="ECO:0000256" key="4">
    <source>
        <dbReference type="ARBA" id="ARBA00022605"/>
    </source>
</evidence>
<evidence type="ECO:0000256" key="5">
    <source>
        <dbReference type="ARBA" id="ARBA00022679"/>
    </source>
</evidence>
<feature type="binding site" evidence="11">
    <location>
        <position position="82"/>
    </location>
    <ligand>
        <name>substrate</name>
    </ligand>
</feature>
<dbReference type="GO" id="GO:0005524">
    <property type="term" value="F:ATP binding"/>
    <property type="evidence" value="ECO:0007669"/>
    <property type="project" value="UniProtKB-UniRule"/>
</dbReference>
<evidence type="ECO:0000256" key="12">
    <source>
        <dbReference type="SAM" id="MobiDB-lite"/>
    </source>
</evidence>
<evidence type="ECO:0000256" key="2">
    <source>
        <dbReference type="ARBA" id="ARBA00006997"/>
    </source>
</evidence>
<dbReference type="PRINTS" id="PR01100">
    <property type="entry name" value="SHIKIMTKNASE"/>
</dbReference>
<protein>
    <recommendedName>
        <fullName evidence="3 11">Shikimate kinase</fullName>
        <shortName evidence="11">SK</shortName>
        <ecNumber evidence="3 11">2.7.1.71</ecNumber>
    </recommendedName>
</protein>
<sequence length="213" mass="22934">MNPASNLVLVGPMGAGKTCVGRRMAERFGLRLVDADHEIERLAGTSINTIFEVEGEAGFRARESAVLAALLAQDGIVLSTGGGAVLDPDNRRRMRERGFVVHLVVSVEQQLARLARDRSRPLLARGDREQVLRDLSAHRAPLYAEVADLVFDTDAHDSAAAAELLARELDARWQRATDTPASSSPAGQCELQDDEAADGESAPRPSSPTPEFP</sequence>
<evidence type="ECO:0000256" key="6">
    <source>
        <dbReference type="ARBA" id="ARBA00022741"/>
    </source>
</evidence>
<dbReference type="Gene3D" id="3.40.50.300">
    <property type="entry name" value="P-loop containing nucleotide triphosphate hydrolases"/>
    <property type="match status" value="1"/>
</dbReference>
<reference evidence="13 14" key="1">
    <citation type="submission" date="2018-08" db="EMBL/GenBank/DDBJ databases">
        <title>Lysobacter soli KCTC 22011, whole genome shotgun sequence.</title>
        <authorList>
            <person name="Zhang X."/>
            <person name="Feng G."/>
            <person name="Zhu H."/>
        </authorList>
    </citation>
    <scope>NUCLEOTIDE SEQUENCE [LARGE SCALE GENOMIC DNA]</scope>
    <source>
        <strain evidence="13 14">KCTC 22011</strain>
    </source>
</reference>
<dbReference type="Proteomes" id="UP000256829">
    <property type="component" value="Unassembled WGS sequence"/>
</dbReference>
<dbReference type="AlphaFoldDB" id="A0A3D8VCQ8"/>
<evidence type="ECO:0000256" key="10">
    <source>
        <dbReference type="ARBA" id="ARBA00048567"/>
    </source>
</evidence>
<dbReference type="GO" id="GO:0009073">
    <property type="term" value="P:aromatic amino acid family biosynthetic process"/>
    <property type="evidence" value="ECO:0007669"/>
    <property type="project" value="UniProtKB-KW"/>
</dbReference>
<evidence type="ECO:0000256" key="8">
    <source>
        <dbReference type="ARBA" id="ARBA00022840"/>
    </source>
</evidence>
<dbReference type="Pfam" id="PF01202">
    <property type="entry name" value="SKI"/>
    <property type="match status" value="1"/>
</dbReference>
<keyword evidence="5 11" id="KW-0808">Transferase</keyword>
<dbReference type="UniPathway" id="UPA00053">
    <property type="reaction ID" value="UER00088"/>
</dbReference>
<keyword evidence="6 11" id="KW-0547">Nucleotide-binding</keyword>
<proteinExistence type="inferred from homology"/>
<dbReference type="GO" id="GO:0004765">
    <property type="term" value="F:shikimate kinase activity"/>
    <property type="evidence" value="ECO:0007669"/>
    <property type="project" value="UniProtKB-UniRule"/>
</dbReference>
<comment type="pathway">
    <text evidence="1 11">Metabolic intermediate biosynthesis; chorismate biosynthesis; chorismate from D-erythrose 4-phosphate and phosphoenolpyruvate: step 5/7.</text>
</comment>